<evidence type="ECO:0000259" key="2">
    <source>
        <dbReference type="Pfam" id="PF10056"/>
    </source>
</evidence>
<sequence>MGRNKANSALVVAANGRSVKEKHHRAARDNVAVPRNLVAIPEKNIKSKHQSYFQFFENKDRKEKKLEFQQQVTTDTTPPPGFEFVPSGNPELTQACKELSREQDAMIFIVSAAKDAHNNDEDDVKKLALQVHRMGHHIRRTIVEQAKAQVGRDVVSSTGDNWQLPDTQEEINRQAEAAMRDLFPRIPNFDKQMIIEHSFRKGKDYGKPKVGTSDLPLHRRVQLAVLAHIRHTHTRYDELLKEADWHIARKVVERTCLDILVKWRGDEETGRDQLDDILREVVVISDNSDDSDDSDDDEQESSDDDSVQEAVASSAMLQHEQNSQRKTKALRRRISKQSRAGTAHSTQQKVSKRNKRPPANMLRSGLPLRSCHQCAELSQHGKTGLISLHSHSAAKASHTVTVLAKRNRQPVIIRRRILSYLVPIALV</sequence>
<evidence type="ECO:0000313" key="4">
    <source>
        <dbReference type="Proteomes" id="UP000803844"/>
    </source>
</evidence>
<name>A0A9P5CPG3_CRYP1</name>
<dbReference type="PANTHER" id="PTHR38113">
    <property type="match status" value="1"/>
</dbReference>
<feature type="compositionally biased region" description="Basic residues" evidence="1">
    <location>
        <begin position="325"/>
        <end position="336"/>
    </location>
</feature>
<dbReference type="AlphaFoldDB" id="A0A9P5CPG3"/>
<evidence type="ECO:0000313" key="3">
    <source>
        <dbReference type="EMBL" id="KAF3766128.1"/>
    </source>
</evidence>
<accession>A0A9P5CPG3</accession>
<evidence type="ECO:0000256" key="1">
    <source>
        <dbReference type="SAM" id="MobiDB-lite"/>
    </source>
</evidence>
<dbReference type="InterPro" id="IPR018744">
    <property type="entry name" value="DUF2293"/>
</dbReference>
<keyword evidence="4" id="KW-1185">Reference proteome</keyword>
<feature type="compositionally biased region" description="Acidic residues" evidence="1">
    <location>
        <begin position="287"/>
        <end position="307"/>
    </location>
</feature>
<dbReference type="Pfam" id="PF10056">
    <property type="entry name" value="DUF2293"/>
    <property type="match status" value="1"/>
</dbReference>
<organism evidence="3 4">
    <name type="scientific">Cryphonectria parasitica (strain ATCC 38755 / EP155)</name>
    <dbReference type="NCBI Taxonomy" id="660469"/>
    <lineage>
        <taxon>Eukaryota</taxon>
        <taxon>Fungi</taxon>
        <taxon>Dikarya</taxon>
        <taxon>Ascomycota</taxon>
        <taxon>Pezizomycotina</taxon>
        <taxon>Sordariomycetes</taxon>
        <taxon>Sordariomycetidae</taxon>
        <taxon>Diaporthales</taxon>
        <taxon>Cryphonectriaceae</taxon>
        <taxon>Cryphonectria-Endothia species complex</taxon>
        <taxon>Cryphonectria</taxon>
    </lineage>
</organism>
<dbReference type="OrthoDB" id="5288828at2759"/>
<feature type="domain" description="DUF2293" evidence="2">
    <location>
        <begin position="178"/>
        <end position="264"/>
    </location>
</feature>
<dbReference type="RefSeq" id="XP_040777089.1">
    <property type="nucleotide sequence ID" value="XM_040922623.1"/>
</dbReference>
<dbReference type="Proteomes" id="UP000803844">
    <property type="component" value="Unassembled WGS sequence"/>
</dbReference>
<feature type="compositionally biased region" description="Polar residues" evidence="1">
    <location>
        <begin position="337"/>
        <end position="349"/>
    </location>
</feature>
<protein>
    <recommendedName>
        <fullName evidence="2">DUF2293 domain-containing protein</fullName>
    </recommendedName>
</protein>
<reference evidence="3" key="1">
    <citation type="journal article" date="2020" name="Phytopathology">
        <title>Genome sequence of the chestnut blight fungus Cryphonectria parasitica EP155: A fundamental resource for an archetypical invasive plant pathogen.</title>
        <authorList>
            <person name="Crouch J.A."/>
            <person name="Dawe A."/>
            <person name="Aerts A."/>
            <person name="Barry K."/>
            <person name="Churchill A.C.L."/>
            <person name="Grimwood J."/>
            <person name="Hillman B."/>
            <person name="Milgroom M.G."/>
            <person name="Pangilinan J."/>
            <person name="Smith M."/>
            <person name="Salamov A."/>
            <person name="Schmutz J."/>
            <person name="Yadav J."/>
            <person name="Grigoriev I.V."/>
            <person name="Nuss D."/>
        </authorList>
    </citation>
    <scope>NUCLEOTIDE SEQUENCE</scope>
    <source>
        <strain evidence="3">EP155</strain>
    </source>
</reference>
<dbReference type="EMBL" id="MU032347">
    <property type="protein sequence ID" value="KAF3766128.1"/>
    <property type="molecule type" value="Genomic_DNA"/>
</dbReference>
<gene>
    <name evidence="3" type="ORF">M406DRAFT_351342</name>
</gene>
<dbReference type="GeneID" id="63839752"/>
<dbReference type="PANTHER" id="PTHR38113:SF1">
    <property type="entry name" value="DUF2293 DOMAIN-CONTAINING PROTEIN"/>
    <property type="match status" value="1"/>
</dbReference>
<proteinExistence type="predicted"/>
<feature type="region of interest" description="Disordered" evidence="1">
    <location>
        <begin position="285"/>
        <end position="365"/>
    </location>
</feature>
<comment type="caution">
    <text evidence="3">The sequence shown here is derived from an EMBL/GenBank/DDBJ whole genome shotgun (WGS) entry which is preliminary data.</text>
</comment>